<name>D8LP56_ECTSI</name>
<dbReference type="EMBL" id="FN648730">
    <property type="protein sequence ID" value="CBN80327.1"/>
    <property type="molecule type" value="Genomic_DNA"/>
</dbReference>
<dbReference type="InParanoid" id="D8LP56"/>
<reference evidence="1 2" key="1">
    <citation type="journal article" date="2010" name="Nature">
        <title>The Ectocarpus genome and the independent evolution of multicellularity in brown algae.</title>
        <authorList>
            <person name="Cock J.M."/>
            <person name="Sterck L."/>
            <person name="Rouze P."/>
            <person name="Scornet D."/>
            <person name="Allen A.E."/>
            <person name="Amoutzias G."/>
            <person name="Anthouard V."/>
            <person name="Artiguenave F."/>
            <person name="Aury J.M."/>
            <person name="Badger J.H."/>
            <person name="Beszteri B."/>
            <person name="Billiau K."/>
            <person name="Bonnet E."/>
            <person name="Bothwell J.H."/>
            <person name="Bowler C."/>
            <person name="Boyen C."/>
            <person name="Brownlee C."/>
            <person name="Carrano C.J."/>
            <person name="Charrier B."/>
            <person name="Cho G.Y."/>
            <person name="Coelho S.M."/>
            <person name="Collen J."/>
            <person name="Corre E."/>
            <person name="Da Silva C."/>
            <person name="Delage L."/>
            <person name="Delaroque N."/>
            <person name="Dittami S.M."/>
            <person name="Doulbeau S."/>
            <person name="Elias M."/>
            <person name="Farnham G."/>
            <person name="Gachon C.M."/>
            <person name="Gschloessl B."/>
            <person name="Heesch S."/>
            <person name="Jabbari K."/>
            <person name="Jubin C."/>
            <person name="Kawai H."/>
            <person name="Kimura K."/>
            <person name="Kloareg B."/>
            <person name="Kupper F.C."/>
            <person name="Lang D."/>
            <person name="Le Bail A."/>
            <person name="Leblanc C."/>
            <person name="Lerouge P."/>
            <person name="Lohr M."/>
            <person name="Lopez P.J."/>
            <person name="Martens C."/>
            <person name="Maumus F."/>
            <person name="Michel G."/>
            <person name="Miranda-Saavedra D."/>
            <person name="Morales J."/>
            <person name="Moreau H."/>
            <person name="Motomura T."/>
            <person name="Nagasato C."/>
            <person name="Napoli C.A."/>
            <person name="Nelson D.R."/>
            <person name="Nyvall-Collen P."/>
            <person name="Peters A.F."/>
            <person name="Pommier C."/>
            <person name="Potin P."/>
            <person name="Poulain J."/>
            <person name="Quesneville H."/>
            <person name="Read B."/>
            <person name="Rensing S.A."/>
            <person name="Ritter A."/>
            <person name="Rousvoal S."/>
            <person name="Samanta M."/>
            <person name="Samson G."/>
            <person name="Schroeder D.C."/>
            <person name="Segurens B."/>
            <person name="Strittmatter M."/>
            <person name="Tonon T."/>
            <person name="Tregear J.W."/>
            <person name="Valentin K."/>
            <person name="von Dassow P."/>
            <person name="Yamagishi T."/>
            <person name="Van de Peer Y."/>
            <person name="Wincker P."/>
        </authorList>
    </citation>
    <scope>NUCLEOTIDE SEQUENCE [LARGE SCALE GENOMIC DNA]</scope>
    <source>
        <strain evidence="2">Ec32 / CCAP1310/4</strain>
    </source>
</reference>
<organism evidence="1 2">
    <name type="scientific">Ectocarpus siliculosus</name>
    <name type="common">Brown alga</name>
    <name type="synonym">Conferva siliculosa</name>
    <dbReference type="NCBI Taxonomy" id="2880"/>
    <lineage>
        <taxon>Eukaryota</taxon>
        <taxon>Sar</taxon>
        <taxon>Stramenopiles</taxon>
        <taxon>Ochrophyta</taxon>
        <taxon>PX clade</taxon>
        <taxon>Phaeophyceae</taxon>
        <taxon>Ectocarpales</taxon>
        <taxon>Ectocarpaceae</taxon>
        <taxon>Ectocarpus</taxon>
    </lineage>
</organism>
<evidence type="ECO:0000313" key="2">
    <source>
        <dbReference type="Proteomes" id="UP000002630"/>
    </source>
</evidence>
<accession>D8LP56</accession>
<keyword evidence="2" id="KW-1185">Reference proteome</keyword>
<protein>
    <submittedName>
        <fullName evidence="1">Uncharacterized protein</fullName>
    </submittedName>
</protein>
<proteinExistence type="predicted"/>
<dbReference type="AlphaFoldDB" id="D8LP56"/>
<gene>
    <name evidence="1" type="ORF">Esi_0052_0080</name>
</gene>
<evidence type="ECO:0000313" key="1">
    <source>
        <dbReference type="EMBL" id="CBN80327.1"/>
    </source>
</evidence>
<sequence length="53" mass="5745">MRDHTKPRCFIESKLNLVVGSPKHLAIVIDGDGAAQIVFSGRWADGRGWHGSG</sequence>
<dbReference type="EMBL" id="FN649741">
    <property type="protein sequence ID" value="CBN80327.1"/>
    <property type="molecule type" value="Genomic_DNA"/>
</dbReference>
<dbReference type="Proteomes" id="UP000002630">
    <property type="component" value="Linkage Group LG16"/>
</dbReference>